<sequence>MDFDSKYIRGPSIESGSFGEVCRVKRKSDGVEMVLKTIHKSKLPHYARTDYGEYPNEVKLLRKLSHPHIIKFMDSFEEARSFLLVMELVVNSIDLYDFTIRRVETSEEVLAYIFAQVADALLFLHCNDIVHMDLKLENVVMDEKLTCKLIDFGSAAKCENGELFHCPRCSQQACSPEIWSGRSFQGKDADCWALGVLLYRLCYRETPFLTCDEALNLDYVLPDDVSLELDDLFMRVFHENVLCRAEAWEIRHHPWTMAGSRKSYTLSDLINEASIWNSICPTESEDYGGYLPERLRKHL</sequence>
<dbReference type="PANTHER" id="PTHR24346:SF51">
    <property type="entry name" value="PAS DOMAIN-CONTAINING SERINE_THREONINE-PROTEIN KINASE"/>
    <property type="match status" value="1"/>
</dbReference>
<evidence type="ECO:0000259" key="3">
    <source>
        <dbReference type="PROSITE" id="PS50011"/>
    </source>
</evidence>
<dbReference type="GO" id="GO:0005634">
    <property type="term" value="C:nucleus"/>
    <property type="evidence" value="ECO:0007669"/>
    <property type="project" value="TreeGrafter"/>
</dbReference>
<dbReference type="GO" id="GO:0005524">
    <property type="term" value="F:ATP binding"/>
    <property type="evidence" value="ECO:0007669"/>
    <property type="project" value="UniProtKB-KW"/>
</dbReference>
<dbReference type="Gene3D" id="1.10.510.10">
    <property type="entry name" value="Transferase(Phosphotransferase) domain 1"/>
    <property type="match status" value="1"/>
</dbReference>
<dbReference type="GO" id="GO:0005829">
    <property type="term" value="C:cytosol"/>
    <property type="evidence" value="ECO:0007669"/>
    <property type="project" value="TreeGrafter"/>
</dbReference>
<feature type="domain" description="Protein kinase" evidence="3">
    <location>
        <begin position="7"/>
        <end position="256"/>
    </location>
</feature>
<evidence type="ECO:0000313" key="4">
    <source>
        <dbReference type="EMBL" id="CAJ0610588.1"/>
    </source>
</evidence>
<comment type="caution">
    <text evidence="4">The sequence shown here is derived from an EMBL/GenBank/DDBJ whole genome shotgun (WGS) entry which is preliminary data.</text>
</comment>
<dbReference type="InterPro" id="IPR011009">
    <property type="entry name" value="Kinase-like_dom_sf"/>
</dbReference>
<accession>A0AA36HH97</accession>
<dbReference type="Proteomes" id="UP001176961">
    <property type="component" value="Unassembled WGS sequence"/>
</dbReference>
<evidence type="ECO:0000256" key="1">
    <source>
        <dbReference type="ARBA" id="ARBA00022741"/>
    </source>
</evidence>
<evidence type="ECO:0000256" key="2">
    <source>
        <dbReference type="ARBA" id="ARBA00022840"/>
    </source>
</evidence>
<dbReference type="EMBL" id="CATQJL010000326">
    <property type="protein sequence ID" value="CAJ0610588.1"/>
    <property type="molecule type" value="Genomic_DNA"/>
</dbReference>
<dbReference type="InterPro" id="IPR008271">
    <property type="entry name" value="Ser/Thr_kinase_AS"/>
</dbReference>
<dbReference type="GO" id="GO:0035556">
    <property type="term" value="P:intracellular signal transduction"/>
    <property type="evidence" value="ECO:0007669"/>
    <property type="project" value="TreeGrafter"/>
</dbReference>
<proteinExistence type="predicted"/>
<keyword evidence="1" id="KW-0547">Nucleotide-binding</keyword>
<dbReference type="InterPro" id="IPR000719">
    <property type="entry name" value="Prot_kinase_dom"/>
</dbReference>
<reference evidence="4" key="1">
    <citation type="submission" date="2023-07" db="EMBL/GenBank/DDBJ databases">
        <authorList>
            <consortium name="CYATHOMIX"/>
        </authorList>
    </citation>
    <scope>NUCLEOTIDE SEQUENCE</scope>
    <source>
        <strain evidence="4">N/A</strain>
    </source>
</reference>
<keyword evidence="2" id="KW-0067">ATP-binding</keyword>
<dbReference type="Pfam" id="PF00069">
    <property type="entry name" value="Pkinase"/>
    <property type="match status" value="1"/>
</dbReference>
<dbReference type="SUPFAM" id="SSF56112">
    <property type="entry name" value="Protein kinase-like (PK-like)"/>
    <property type="match status" value="1"/>
</dbReference>
<name>A0AA36HH97_CYLNA</name>
<dbReference type="GO" id="GO:0045719">
    <property type="term" value="P:negative regulation of glycogen biosynthetic process"/>
    <property type="evidence" value="ECO:0007669"/>
    <property type="project" value="TreeGrafter"/>
</dbReference>
<dbReference type="GO" id="GO:0004674">
    <property type="term" value="F:protein serine/threonine kinase activity"/>
    <property type="evidence" value="ECO:0007669"/>
    <property type="project" value="TreeGrafter"/>
</dbReference>
<gene>
    <name evidence="4" type="ORF">CYNAS_LOCUS22571</name>
</gene>
<dbReference type="SMART" id="SM00220">
    <property type="entry name" value="S_TKc"/>
    <property type="match status" value="1"/>
</dbReference>
<keyword evidence="5" id="KW-1185">Reference proteome</keyword>
<dbReference type="PROSITE" id="PS00108">
    <property type="entry name" value="PROTEIN_KINASE_ST"/>
    <property type="match status" value="1"/>
</dbReference>
<evidence type="ECO:0000313" key="5">
    <source>
        <dbReference type="Proteomes" id="UP001176961"/>
    </source>
</evidence>
<dbReference type="PROSITE" id="PS50011">
    <property type="entry name" value="PROTEIN_KINASE_DOM"/>
    <property type="match status" value="1"/>
</dbReference>
<organism evidence="4 5">
    <name type="scientific">Cylicocyclus nassatus</name>
    <name type="common">Nematode worm</name>
    <dbReference type="NCBI Taxonomy" id="53992"/>
    <lineage>
        <taxon>Eukaryota</taxon>
        <taxon>Metazoa</taxon>
        <taxon>Ecdysozoa</taxon>
        <taxon>Nematoda</taxon>
        <taxon>Chromadorea</taxon>
        <taxon>Rhabditida</taxon>
        <taxon>Rhabditina</taxon>
        <taxon>Rhabditomorpha</taxon>
        <taxon>Strongyloidea</taxon>
        <taxon>Strongylidae</taxon>
        <taxon>Cylicocyclus</taxon>
    </lineage>
</organism>
<protein>
    <recommendedName>
        <fullName evidence="3">Protein kinase domain-containing protein</fullName>
    </recommendedName>
</protein>
<dbReference type="AlphaFoldDB" id="A0AA36HH97"/>
<dbReference type="PANTHER" id="PTHR24346">
    <property type="entry name" value="MAP/MICROTUBULE AFFINITY-REGULATING KINASE"/>
    <property type="match status" value="1"/>
</dbReference>